<feature type="compositionally biased region" description="Low complexity" evidence="1">
    <location>
        <begin position="229"/>
        <end position="239"/>
    </location>
</feature>
<dbReference type="VEuPathDB" id="CryptoDB:Vbra_19142"/>
<feature type="compositionally biased region" description="Low complexity" evidence="1">
    <location>
        <begin position="1046"/>
        <end position="1065"/>
    </location>
</feature>
<feature type="region of interest" description="Disordered" evidence="1">
    <location>
        <begin position="1144"/>
        <end position="1193"/>
    </location>
</feature>
<keyword evidence="2" id="KW-1133">Transmembrane helix</keyword>
<gene>
    <name evidence="3" type="ORF">Vbra_19142</name>
</gene>
<accession>A0A0G4GZD9</accession>
<keyword evidence="2" id="KW-0812">Transmembrane</keyword>
<feature type="transmembrane region" description="Helical" evidence="2">
    <location>
        <begin position="331"/>
        <end position="351"/>
    </location>
</feature>
<dbReference type="AlphaFoldDB" id="A0A0G4GZD9"/>
<organism evidence="3 4">
    <name type="scientific">Vitrella brassicaformis (strain CCMP3155)</name>
    <dbReference type="NCBI Taxonomy" id="1169540"/>
    <lineage>
        <taxon>Eukaryota</taxon>
        <taxon>Sar</taxon>
        <taxon>Alveolata</taxon>
        <taxon>Colpodellida</taxon>
        <taxon>Vitrellaceae</taxon>
        <taxon>Vitrella</taxon>
    </lineage>
</organism>
<feature type="compositionally biased region" description="Low complexity" evidence="1">
    <location>
        <begin position="248"/>
        <end position="266"/>
    </location>
</feature>
<feature type="region of interest" description="Disordered" evidence="1">
    <location>
        <begin position="761"/>
        <end position="781"/>
    </location>
</feature>
<feature type="transmembrane region" description="Helical" evidence="2">
    <location>
        <begin position="399"/>
        <end position="418"/>
    </location>
</feature>
<evidence type="ECO:0000256" key="1">
    <source>
        <dbReference type="SAM" id="MobiDB-lite"/>
    </source>
</evidence>
<feature type="compositionally biased region" description="Polar residues" evidence="1">
    <location>
        <begin position="1021"/>
        <end position="1031"/>
    </location>
</feature>
<feature type="transmembrane region" description="Helical" evidence="2">
    <location>
        <begin position="198"/>
        <end position="218"/>
    </location>
</feature>
<feature type="transmembrane region" description="Helical" evidence="2">
    <location>
        <begin position="166"/>
        <end position="186"/>
    </location>
</feature>
<feature type="compositionally biased region" description="Gly residues" evidence="1">
    <location>
        <begin position="296"/>
        <end position="306"/>
    </location>
</feature>
<protein>
    <submittedName>
        <fullName evidence="3">Uncharacterized protein</fullName>
    </submittedName>
</protein>
<evidence type="ECO:0000313" key="4">
    <source>
        <dbReference type="Proteomes" id="UP000041254"/>
    </source>
</evidence>
<sequence length="1257" mass="133532">MPSFWARLSSFYRQASHRARSAPRELRSAGLGILSLACTTCIAKAAFSTATAKKMASFWPIQMATMALLCCAIASLMHERRSLKRLGRELKKLTVGFYGALFVAQTLGCVGAPVMALLALVSADITAVVILALMDWPLELVVTYCFSQMNPHLLPPSLPPLSLKQVAGSGIVLLGALLVLCIYPWHPSVTPHMPYAPLLALSAAVARAISLAVLIYAAQMAEKPPTNKAGGRSSGSPRAGEGEGGGATSTNAGSGSAAGSASPEGPDYAYRTFTDSPVGGNNGEGNHRGNQVEQGSGEGEGGGGQVGIEAGAVGPSYPFMRLGRVEVVTRPLVLIMWAVIFIFAFGVVRFFRCLSSVRVMLGSVLIAIVMESKGHPALSNTLNNWVGWDIKQSHAYDTLWVIGAAVTVAAGWATTGILQLDVHPAGGTAGYHIVTSMCFIVAAGGAWLYARGSKQSKGLLDEHDSTQLDTYLTEVVQRYTSSLIRGDLSTLIPAAHLLPPSISPTHQGATTSTTANDGEASAANGYGKPTPITPPPELAGAAKGFGKAAAVVSAPHWRLLRALREELGQDMTAETIKAHRLWYFSADNRQAGVGVGVGDAEPLSVSASSPLIPSLPAVGGLQFGRMAHIVRRVLDRWADMEGPPTRYKFQPTDLILAPPPFRPLPPSAVPSEWTVTWEEFAQATSLLMQSIAAMTQEAVRQGGHAWDRLRGSTSRAIQRVGGGRNFNINLNVNLGGLEGGERASGGRRRFRGVFVLRRNGQEGAGAGAGDAGEGGDQRTNGRTYRLPLLEDPLEVWGDIELEELGEGAHHVDQPFEPVIPPIADQQQYATTEEEGAALPPLTANLIPIKDKSPDAATTTERPKDSPAYRGLVHSPTAPARPSPAGSGTSTVQGADETNMPEQRERQVTAGLGGLSTRLPTDETQQLDDSNVREGSVEGLHLRIDGATREVPLRAQWQRMKREGATPEEEALMERLKEKCAAPDTARPFLEEAISALSYIERQAEREVEAVIQFFTDGGSHPHTSSQANNTPTDDRGDQPSPPPAPGSASDPPAITPPAATISSPIIDDEPRANSPTVGHHEPIVVNAPLAPYNSHNAPSFRSAFAGDGERGSGGGGEYYSDWDVDSVGTGADQVGGGDYIMYPSSSSRQFLSPGSHTMPLPDHDRDQQHQATPGGDTKKSRGSSEPRVTFGVTREQHYDSDAVVVRTGVEGIEPPLMLRVGTMAGALALWKEGLERERRAQGWIMGKTLLKGQRIVY</sequence>
<dbReference type="Proteomes" id="UP000041254">
    <property type="component" value="Unassembled WGS sequence"/>
</dbReference>
<evidence type="ECO:0000313" key="3">
    <source>
        <dbReference type="EMBL" id="CEM36571.1"/>
    </source>
</evidence>
<dbReference type="InParanoid" id="A0A0G4GZD9"/>
<feature type="region of interest" description="Disordered" evidence="1">
    <location>
        <begin position="502"/>
        <end position="539"/>
    </location>
</feature>
<keyword evidence="2" id="KW-0472">Membrane</keyword>
<feature type="compositionally biased region" description="Polar residues" evidence="1">
    <location>
        <begin position="1144"/>
        <end position="1155"/>
    </location>
</feature>
<feature type="compositionally biased region" description="Polar residues" evidence="1">
    <location>
        <begin position="503"/>
        <end position="516"/>
    </location>
</feature>
<name>A0A0G4GZD9_VITBC</name>
<proteinExistence type="predicted"/>
<feature type="region of interest" description="Disordered" evidence="1">
    <location>
        <begin position="1015"/>
        <end position="1079"/>
    </location>
</feature>
<feature type="transmembrane region" description="Helical" evidence="2">
    <location>
        <begin position="59"/>
        <end position="77"/>
    </location>
</feature>
<evidence type="ECO:0000256" key="2">
    <source>
        <dbReference type="SAM" id="Phobius"/>
    </source>
</evidence>
<dbReference type="EMBL" id="CDMY01000897">
    <property type="protein sequence ID" value="CEM36571.1"/>
    <property type="molecule type" value="Genomic_DNA"/>
</dbReference>
<feature type="transmembrane region" description="Helical" evidence="2">
    <location>
        <begin position="430"/>
        <end position="450"/>
    </location>
</feature>
<keyword evidence="4" id="KW-1185">Reference proteome</keyword>
<feature type="region of interest" description="Disordered" evidence="1">
    <location>
        <begin position="224"/>
        <end position="307"/>
    </location>
</feature>
<feature type="region of interest" description="Disordered" evidence="1">
    <location>
        <begin position="838"/>
        <end position="933"/>
    </location>
</feature>
<feature type="transmembrane region" description="Helical" evidence="2">
    <location>
        <begin position="125"/>
        <end position="146"/>
    </location>
</feature>
<feature type="transmembrane region" description="Helical" evidence="2">
    <location>
        <begin position="97"/>
        <end position="119"/>
    </location>
</feature>
<feature type="compositionally biased region" description="Gly residues" evidence="1">
    <location>
        <begin position="762"/>
        <end position="774"/>
    </location>
</feature>
<feature type="compositionally biased region" description="Polar residues" evidence="1">
    <location>
        <begin position="917"/>
        <end position="928"/>
    </location>
</feature>
<feature type="region of interest" description="Disordered" evidence="1">
    <location>
        <begin position="1103"/>
        <end position="1123"/>
    </location>
</feature>
<reference evidence="3 4" key="1">
    <citation type="submission" date="2014-11" db="EMBL/GenBank/DDBJ databases">
        <authorList>
            <person name="Zhu J."/>
            <person name="Qi W."/>
            <person name="Song R."/>
        </authorList>
    </citation>
    <scope>NUCLEOTIDE SEQUENCE [LARGE SCALE GENOMIC DNA]</scope>
</reference>